<dbReference type="AlphaFoldDB" id="A0A0N9NID4"/>
<evidence type="ECO:0000313" key="3">
    <source>
        <dbReference type="Proteomes" id="UP000063789"/>
    </source>
</evidence>
<dbReference type="EMBL" id="CP011853">
    <property type="protein sequence ID" value="ALG87003.1"/>
    <property type="molecule type" value="Genomic_DNA"/>
</dbReference>
<organism evidence="2 3">
    <name type="scientific">Gordonia phthalatica</name>
    <dbReference type="NCBI Taxonomy" id="1136941"/>
    <lineage>
        <taxon>Bacteria</taxon>
        <taxon>Bacillati</taxon>
        <taxon>Actinomycetota</taxon>
        <taxon>Actinomycetes</taxon>
        <taxon>Mycobacteriales</taxon>
        <taxon>Gordoniaceae</taxon>
        <taxon>Gordonia</taxon>
    </lineage>
</organism>
<proteinExistence type="predicted"/>
<dbReference type="Proteomes" id="UP000063789">
    <property type="component" value="Chromosome"/>
</dbReference>
<dbReference type="PATRIC" id="fig|1136941.3.peg.3612"/>
<feature type="signal peptide" evidence="1">
    <location>
        <begin position="1"/>
        <end position="22"/>
    </location>
</feature>
<gene>
    <name evidence="2" type="ORF">ACH46_17670</name>
</gene>
<reference evidence="3" key="1">
    <citation type="submission" date="2015-06" db="EMBL/GenBank/DDBJ databases">
        <title>Complete genome sequence and metabolic analysis of phthalate degradation pathway in Gordonia sp. QH-11.</title>
        <authorList>
            <person name="Jin D."/>
            <person name="Kong X."/>
            <person name="Bai Z."/>
        </authorList>
    </citation>
    <scope>NUCLEOTIDE SEQUENCE [LARGE SCALE GENOMIC DNA]</scope>
    <source>
        <strain evidence="3">QH-11</strain>
    </source>
</reference>
<dbReference type="RefSeq" id="WP_062395593.1">
    <property type="nucleotide sequence ID" value="NZ_CP011853.1"/>
</dbReference>
<sequence length="132" mass="13752">MRTRISTTTRIAATALAAVAVAAGTGAVGAGTAAADGLPGGPYCSGPAKILAESAWSRVAICPVQGPTGWAYEGVAKTTGDPIAIWGATWDYNGFHASNNGYTYHVHRDRLMITAPNGTLISDEPWITYEER</sequence>
<evidence type="ECO:0000256" key="1">
    <source>
        <dbReference type="SAM" id="SignalP"/>
    </source>
</evidence>
<protein>
    <submittedName>
        <fullName evidence="2">Uncharacterized protein</fullName>
    </submittedName>
</protein>
<name>A0A0N9NID4_9ACTN</name>
<accession>A0A0N9NID4</accession>
<feature type="chain" id="PRO_5039603064" evidence="1">
    <location>
        <begin position="23"/>
        <end position="132"/>
    </location>
</feature>
<reference evidence="2 3" key="2">
    <citation type="journal article" date="2017" name="Int. J. Syst. Evol. Microbiol.">
        <title>Gordonia phthalatica sp. nov., a di-n-butyl phthalate-degrading bacterium isolated from activated sludge.</title>
        <authorList>
            <person name="Jin D."/>
            <person name="Kong X."/>
            <person name="Jia M."/>
            <person name="Yu X."/>
            <person name="Wang X."/>
            <person name="Zhuang X."/>
            <person name="Deng Y."/>
            <person name="Bai Z."/>
        </authorList>
    </citation>
    <scope>NUCLEOTIDE SEQUENCE [LARGE SCALE GENOMIC DNA]</scope>
    <source>
        <strain evidence="2 3">QH-11</strain>
    </source>
</reference>
<evidence type="ECO:0000313" key="2">
    <source>
        <dbReference type="EMBL" id="ALG87003.1"/>
    </source>
</evidence>
<keyword evidence="1" id="KW-0732">Signal</keyword>
<keyword evidence="3" id="KW-1185">Reference proteome</keyword>
<dbReference type="KEGG" id="goq:ACH46_17670"/>